<dbReference type="PANTHER" id="PTHR10668">
    <property type="entry name" value="PHYTOENE DEHYDROGENASE"/>
    <property type="match status" value="1"/>
</dbReference>
<sequence length="538" mass="55911">MLWLTAVPGSRGGGVRVRMAGMADDVSTLRARYDAVVVGGGHNGLTAAAYLARAGRSVLVLERLDHVGGAAVSQRPFPGVDARLSRYSYLVSLLPRQIVDELALPITLRRRRYSSYTPVGDGGLLVDTGSRDATRASFAALGAAADHDAWERFYAMTGEVARRVAPTLTAPLLSRDEFRSLVGPEAWTALFERPVGGLVRETFADDVVRGVVSTDALIGTFAAVDEPSLRQNRCFLYHVIGNGTGDWDVPVGGMGAVSGALRDAAVAAGAVIVTGATVTAVDAATGEVVFETADGVARSVGAGHVLAGCAPSTLAGLLGSPSSEEAPEGAQLKLNLLLTRLPRLRSDVDPAAAFSGTFHVNESLTQLETAYAQAAAGSVPELPPCETYCHSLTDPSILGPSLREAGAHTITLFGLHLPARLFRSDPAGAREAAVKATLTSLNSVLAEPIEDCLALDADGRPCLDARTPLDLEASVGLPGGHIFHRDLTWPFAESPADAGRWGVETEHPRVLLCGAGARRGGGVSGIPGRAAAMAVLGR</sequence>
<keyword evidence="2" id="KW-1185">Reference proteome</keyword>
<dbReference type="Proteomes" id="UP000181980">
    <property type="component" value="Unassembled WGS sequence"/>
</dbReference>
<dbReference type="STRING" id="561176.SAMN04488561_2934"/>
<evidence type="ECO:0000313" key="1">
    <source>
        <dbReference type="EMBL" id="SEE84204.1"/>
    </source>
</evidence>
<dbReference type="GO" id="GO:0005829">
    <property type="term" value="C:cytosol"/>
    <property type="evidence" value="ECO:0007669"/>
    <property type="project" value="TreeGrafter"/>
</dbReference>
<evidence type="ECO:0000313" key="2">
    <source>
        <dbReference type="Proteomes" id="UP000181980"/>
    </source>
</evidence>
<dbReference type="PANTHER" id="PTHR10668:SF103">
    <property type="entry name" value="PYRIDINE NUCLEOTIDE-DISULFIDE OXIDOREDUCTASE DOMAIN-CONTAINING PROTEIN 2"/>
    <property type="match status" value="1"/>
</dbReference>
<dbReference type="SUPFAM" id="SSF51905">
    <property type="entry name" value="FAD/NAD(P)-binding domain"/>
    <property type="match status" value="1"/>
</dbReference>
<dbReference type="InterPro" id="IPR036188">
    <property type="entry name" value="FAD/NAD-bd_sf"/>
</dbReference>
<gene>
    <name evidence="1" type="ORF">SAMN04488561_2934</name>
</gene>
<organism evidence="1 2">
    <name type="scientific">Jiangella alba</name>
    <dbReference type="NCBI Taxonomy" id="561176"/>
    <lineage>
        <taxon>Bacteria</taxon>
        <taxon>Bacillati</taxon>
        <taxon>Actinomycetota</taxon>
        <taxon>Actinomycetes</taxon>
        <taxon>Jiangellales</taxon>
        <taxon>Jiangellaceae</taxon>
        <taxon>Jiangella</taxon>
    </lineage>
</organism>
<dbReference type="Pfam" id="PF13450">
    <property type="entry name" value="NAD_binding_8"/>
    <property type="match status" value="1"/>
</dbReference>
<dbReference type="EMBL" id="FNUC01000003">
    <property type="protein sequence ID" value="SEE84204.1"/>
    <property type="molecule type" value="Genomic_DNA"/>
</dbReference>
<accession>A0A1H5M4P0</accession>
<proteinExistence type="predicted"/>
<protein>
    <submittedName>
        <fullName evidence="1">Phytoene dehydrogenase-related protein</fullName>
    </submittedName>
</protein>
<name>A0A1H5M4P0_9ACTN</name>
<dbReference type="AlphaFoldDB" id="A0A1H5M4P0"/>
<dbReference type="PRINTS" id="PR00469">
    <property type="entry name" value="PNDRDTASEII"/>
</dbReference>
<reference evidence="2" key="1">
    <citation type="submission" date="2016-10" db="EMBL/GenBank/DDBJ databases">
        <authorList>
            <person name="Varghese N."/>
            <person name="Submissions S."/>
        </authorList>
    </citation>
    <scope>NUCLEOTIDE SEQUENCE [LARGE SCALE GENOMIC DNA]</scope>
    <source>
        <strain evidence="2">DSM 45237</strain>
    </source>
</reference>
<dbReference type="Gene3D" id="3.50.50.60">
    <property type="entry name" value="FAD/NAD(P)-binding domain"/>
    <property type="match status" value="2"/>
</dbReference>